<proteinExistence type="predicted"/>
<dbReference type="Proteomes" id="UP000285740">
    <property type="component" value="Unassembled WGS sequence"/>
</dbReference>
<keyword evidence="10" id="KW-0413">Isomerase</keyword>
<gene>
    <name evidence="13" type="ORF">DW918_06260</name>
</gene>
<evidence type="ECO:0000256" key="8">
    <source>
        <dbReference type="ARBA" id="ARBA00023125"/>
    </source>
</evidence>
<dbReference type="Gene3D" id="3.40.50.300">
    <property type="entry name" value="P-loop containing nucleotide triphosphate hydrolases"/>
    <property type="match status" value="1"/>
</dbReference>
<evidence type="ECO:0000256" key="5">
    <source>
        <dbReference type="ARBA" id="ARBA00022806"/>
    </source>
</evidence>
<evidence type="ECO:0000256" key="11">
    <source>
        <dbReference type="PROSITE-ProRule" id="PRU00560"/>
    </source>
</evidence>
<dbReference type="GO" id="GO:0000725">
    <property type="term" value="P:recombinational repair"/>
    <property type="evidence" value="ECO:0007669"/>
    <property type="project" value="TreeGrafter"/>
</dbReference>
<dbReference type="PANTHER" id="PTHR11070:SF48">
    <property type="entry name" value="ATP-DEPENDENT HELICASE_NUCLEASE SUBUNIT A"/>
    <property type="match status" value="1"/>
</dbReference>
<evidence type="ECO:0000256" key="1">
    <source>
        <dbReference type="ARBA" id="ARBA00022722"/>
    </source>
</evidence>
<sequence>MKWTDKQQKVIDTRDRNILVSAAAGSGKTAVLVERIIKMITDEENPTDVNQLLVVTFTRAAASEMKERIREALEKMEEDNPNYLNVQKQLSLIHNANISTIDSFCARVVKDNFDKIDLDPNFRIADENEIEMLQSDIVEEMLEEYYLAADDEFMELAEKYSTGKTSDSIGELILRMYKFASGQIEPEKWIKEAISVYDVSSKEEMEQSKWMQGYLELQKNRLEGILSQLNIALTISESEDGPKCAKLLRLLLTSYRR</sequence>
<dbReference type="Gene3D" id="1.10.274.50">
    <property type="match status" value="1"/>
</dbReference>
<feature type="domain" description="UvrD-like helicase ATP-binding" evidence="12">
    <location>
        <begin position="1"/>
        <end position="257"/>
    </location>
</feature>
<protein>
    <recommendedName>
        <fullName evidence="12">UvrD-like helicase ATP-binding domain-containing protein</fullName>
    </recommendedName>
</protein>
<evidence type="ECO:0000256" key="2">
    <source>
        <dbReference type="ARBA" id="ARBA00022741"/>
    </source>
</evidence>
<evidence type="ECO:0000313" key="14">
    <source>
        <dbReference type="Proteomes" id="UP000285740"/>
    </source>
</evidence>
<dbReference type="PROSITE" id="PS51198">
    <property type="entry name" value="UVRD_HELICASE_ATP_BIND"/>
    <property type="match status" value="1"/>
</dbReference>
<dbReference type="InterPro" id="IPR000212">
    <property type="entry name" value="DNA_helicase_UvrD/REP"/>
</dbReference>
<organism evidence="13 14">
    <name type="scientific">Eubacterium ventriosum</name>
    <dbReference type="NCBI Taxonomy" id="39496"/>
    <lineage>
        <taxon>Bacteria</taxon>
        <taxon>Bacillati</taxon>
        <taxon>Bacillota</taxon>
        <taxon>Clostridia</taxon>
        <taxon>Eubacteriales</taxon>
        <taxon>Eubacteriaceae</taxon>
        <taxon>Eubacterium</taxon>
    </lineage>
</organism>
<dbReference type="AlphaFoldDB" id="A0A413T711"/>
<keyword evidence="8" id="KW-0238">DNA-binding</keyword>
<dbReference type="GO" id="GO:0043138">
    <property type="term" value="F:3'-5' DNA helicase activity"/>
    <property type="evidence" value="ECO:0007669"/>
    <property type="project" value="TreeGrafter"/>
</dbReference>
<dbReference type="GO" id="GO:0004527">
    <property type="term" value="F:exonuclease activity"/>
    <property type="evidence" value="ECO:0007669"/>
    <property type="project" value="UniProtKB-KW"/>
</dbReference>
<dbReference type="RefSeq" id="WP_118030444.1">
    <property type="nucleotide sequence ID" value="NZ_QSFV01000016.1"/>
</dbReference>
<dbReference type="GO" id="GO:0033202">
    <property type="term" value="C:DNA helicase complex"/>
    <property type="evidence" value="ECO:0007669"/>
    <property type="project" value="TreeGrafter"/>
</dbReference>
<dbReference type="EMBL" id="QSFV01000016">
    <property type="protein sequence ID" value="RHA80689.1"/>
    <property type="molecule type" value="Genomic_DNA"/>
</dbReference>
<keyword evidence="7 11" id="KW-0067">ATP-binding</keyword>
<keyword evidence="1" id="KW-0540">Nuclease</keyword>
<dbReference type="Pfam" id="PF00580">
    <property type="entry name" value="UvrD-helicase"/>
    <property type="match status" value="1"/>
</dbReference>
<keyword evidence="2 11" id="KW-0547">Nucleotide-binding</keyword>
<keyword evidence="3" id="KW-0227">DNA damage</keyword>
<dbReference type="GO" id="GO:0003677">
    <property type="term" value="F:DNA binding"/>
    <property type="evidence" value="ECO:0007669"/>
    <property type="project" value="UniProtKB-KW"/>
</dbReference>
<dbReference type="InterPro" id="IPR014016">
    <property type="entry name" value="UvrD-like_ATP-bd"/>
</dbReference>
<keyword evidence="4 11" id="KW-0378">Hydrolase</keyword>
<keyword evidence="9" id="KW-0234">DNA repair</keyword>
<name>A0A413T711_9FIRM</name>
<evidence type="ECO:0000256" key="6">
    <source>
        <dbReference type="ARBA" id="ARBA00022839"/>
    </source>
</evidence>
<evidence type="ECO:0000256" key="10">
    <source>
        <dbReference type="ARBA" id="ARBA00023235"/>
    </source>
</evidence>
<keyword evidence="5 11" id="KW-0347">Helicase</keyword>
<evidence type="ECO:0000256" key="7">
    <source>
        <dbReference type="ARBA" id="ARBA00022840"/>
    </source>
</evidence>
<reference evidence="13 14" key="1">
    <citation type="submission" date="2018-08" db="EMBL/GenBank/DDBJ databases">
        <title>A genome reference for cultivated species of the human gut microbiota.</title>
        <authorList>
            <person name="Zou Y."/>
            <person name="Xue W."/>
            <person name="Luo G."/>
        </authorList>
    </citation>
    <scope>NUCLEOTIDE SEQUENCE [LARGE SCALE GENOMIC DNA]</scope>
    <source>
        <strain evidence="13 14">AM42-30</strain>
    </source>
</reference>
<evidence type="ECO:0000256" key="4">
    <source>
        <dbReference type="ARBA" id="ARBA00022801"/>
    </source>
</evidence>
<evidence type="ECO:0000259" key="12">
    <source>
        <dbReference type="PROSITE" id="PS51198"/>
    </source>
</evidence>
<evidence type="ECO:0000313" key="13">
    <source>
        <dbReference type="EMBL" id="RHA80689.1"/>
    </source>
</evidence>
<dbReference type="SUPFAM" id="SSF52540">
    <property type="entry name" value="P-loop containing nucleoside triphosphate hydrolases"/>
    <property type="match status" value="1"/>
</dbReference>
<keyword evidence="6" id="KW-0269">Exonuclease</keyword>
<dbReference type="InterPro" id="IPR027417">
    <property type="entry name" value="P-loop_NTPase"/>
</dbReference>
<comment type="caution">
    <text evidence="13">The sequence shown here is derived from an EMBL/GenBank/DDBJ whole genome shotgun (WGS) entry which is preliminary data.</text>
</comment>
<evidence type="ECO:0000256" key="3">
    <source>
        <dbReference type="ARBA" id="ARBA00022763"/>
    </source>
</evidence>
<dbReference type="FunFam" id="3.40.50.300:FF:001236">
    <property type="entry name" value="ATP-dependent helicase/nuclease subunit A"/>
    <property type="match status" value="1"/>
</dbReference>
<dbReference type="GO" id="GO:0005829">
    <property type="term" value="C:cytosol"/>
    <property type="evidence" value="ECO:0007669"/>
    <property type="project" value="TreeGrafter"/>
</dbReference>
<dbReference type="CDD" id="cd17932">
    <property type="entry name" value="DEXQc_UvrD"/>
    <property type="match status" value="1"/>
</dbReference>
<dbReference type="GO" id="GO:0005524">
    <property type="term" value="F:ATP binding"/>
    <property type="evidence" value="ECO:0007669"/>
    <property type="project" value="UniProtKB-UniRule"/>
</dbReference>
<feature type="binding site" evidence="11">
    <location>
        <begin position="22"/>
        <end position="29"/>
    </location>
    <ligand>
        <name>ATP</name>
        <dbReference type="ChEBI" id="CHEBI:30616"/>
    </ligand>
</feature>
<accession>A0A413T711</accession>
<dbReference type="PANTHER" id="PTHR11070">
    <property type="entry name" value="UVRD / RECB / PCRA DNA HELICASE FAMILY MEMBER"/>
    <property type="match status" value="1"/>
</dbReference>
<evidence type="ECO:0000256" key="9">
    <source>
        <dbReference type="ARBA" id="ARBA00023204"/>
    </source>
</evidence>